<keyword evidence="6" id="KW-1185">Reference proteome</keyword>
<dbReference type="PANTHER" id="PTHR43320:SF2">
    <property type="entry name" value="2-DEHYDRO-3-DEOXYGLUCONOKINASE_2-DEHYDRO-3-DEOXYGALACTONOKINASE"/>
    <property type="match status" value="1"/>
</dbReference>
<accession>A0A918NED1</accession>
<dbReference type="InterPro" id="IPR011611">
    <property type="entry name" value="PfkB_dom"/>
</dbReference>
<keyword evidence="2" id="KW-0808">Transferase</keyword>
<reference evidence="5 6" key="1">
    <citation type="journal article" date="2014" name="Int. J. Syst. Evol. Microbiol.">
        <title>Complete genome sequence of Corynebacterium casei LMG S-19264T (=DSM 44701T), isolated from a smear-ripened cheese.</title>
        <authorList>
            <consortium name="US DOE Joint Genome Institute (JGI-PGF)"/>
            <person name="Walter F."/>
            <person name="Albersmeier A."/>
            <person name="Kalinowski J."/>
            <person name="Ruckert C."/>
        </authorList>
    </citation>
    <scope>NUCLEOTIDE SEQUENCE [LARGE SCALE GENOMIC DNA]</scope>
    <source>
        <strain evidence="5 6">KCTC 23968</strain>
    </source>
</reference>
<evidence type="ECO:0000256" key="2">
    <source>
        <dbReference type="ARBA" id="ARBA00022679"/>
    </source>
</evidence>
<dbReference type="PANTHER" id="PTHR43320">
    <property type="entry name" value="SUGAR KINASE"/>
    <property type="match status" value="1"/>
</dbReference>
<dbReference type="Gene3D" id="3.40.1190.20">
    <property type="match status" value="1"/>
</dbReference>
<dbReference type="Proteomes" id="UP000600865">
    <property type="component" value="Unassembled WGS sequence"/>
</dbReference>
<dbReference type="CDD" id="cd01166">
    <property type="entry name" value="KdgK"/>
    <property type="match status" value="1"/>
</dbReference>
<keyword evidence="3 5" id="KW-0418">Kinase</keyword>
<dbReference type="InterPro" id="IPR029056">
    <property type="entry name" value="Ribokinase-like"/>
</dbReference>
<dbReference type="GO" id="GO:0016301">
    <property type="term" value="F:kinase activity"/>
    <property type="evidence" value="ECO:0007669"/>
    <property type="project" value="UniProtKB-KW"/>
</dbReference>
<evidence type="ECO:0000313" key="5">
    <source>
        <dbReference type="EMBL" id="GGX61807.1"/>
    </source>
</evidence>
<evidence type="ECO:0000256" key="1">
    <source>
        <dbReference type="ARBA" id="ARBA00010688"/>
    </source>
</evidence>
<sequence>MTIFTSPKIACFGEVLIRLSAPAGERLLSSPALSTHVGGAELNVASALAAYGLPARMISVLPDNALGHEARREVAGRGLDVQHLTHASGRLGLYFQEPGSDLRAGNIVYDRADSAFAKITPNAIDVDDILEGCNWLHISGVTLALGEDVANSAIKLAQAAARNDIDVSFDFNHRAKLWAAWGGEPAPFLKQMMETATVVMGNDFDLMKVLNEPKARATRSLHLADTALATFPRLRAIASAYRTVERNEKHRLRGELVTRDMRAQTEEIILENVVDRVGGGDAFAAGLIASFAKELAPEIILDHAFASMVLKHGWRGDATRSTWEEVATFDLAAGGDVKR</sequence>
<comment type="caution">
    <text evidence="5">The sequence shown here is derived from an EMBL/GenBank/DDBJ whole genome shotgun (WGS) entry which is preliminary data.</text>
</comment>
<dbReference type="RefSeq" id="WP_189582073.1">
    <property type="nucleotide sequence ID" value="NZ_BMYV01000001.1"/>
</dbReference>
<gene>
    <name evidence="5" type="primary">kdgK</name>
    <name evidence="5" type="ORF">GCM10011309_09690</name>
</gene>
<evidence type="ECO:0000259" key="4">
    <source>
        <dbReference type="Pfam" id="PF00294"/>
    </source>
</evidence>
<dbReference type="InterPro" id="IPR052700">
    <property type="entry name" value="Carb_kinase_PfkB-like"/>
</dbReference>
<dbReference type="SUPFAM" id="SSF53613">
    <property type="entry name" value="Ribokinase-like"/>
    <property type="match status" value="1"/>
</dbReference>
<comment type="similarity">
    <text evidence="1">Belongs to the carbohydrate kinase PfkB family.</text>
</comment>
<organism evidence="5 6">
    <name type="scientific">Litorimonas cladophorae</name>
    <dbReference type="NCBI Taxonomy" id="1220491"/>
    <lineage>
        <taxon>Bacteria</taxon>
        <taxon>Pseudomonadati</taxon>
        <taxon>Pseudomonadota</taxon>
        <taxon>Alphaproteobacteria</taxon>
        <taxon>Maricaulales</taxon>
        <taxon>Robiginitomaculaceae</taxon>
    </lineage>
</organism>
<evidence type="ECO:0000256" key="3">
    <source>
        <dbReference type="ARBA" id="ARBA00022777"/>
    </source>
</evidence>
<evidence type="ECO:0000313" key="6">
    <source>
        <dbReference type="Proteomes" id="UP000600865"/>
    </source>
</evidence>
<protein>
    <submittedName>
        <fullName evidence="5">2-keto-3-deoxygluconate kinase</fullName>
    </submittedName>
</protein>
<dbReference type="AlphaFoldDB" id="A0A918NED1"/>
<proteinExistence type="inferred from homology"/>
<dbReference type="EMBL" id="BMYV01000001">
    <property type="protein sequence ID" value="GGX61807.1"/>
    <property type="molecule type" value="Genomic_DNA"/>
</dbReference>
<feature type="domain" description="Carbohydrate kinase PfkB" evidence="4">
    <location>
        <begin position="8"/>
        <end position="309"/>
    </location>
</feature>
<dbReference type="Pfam" id="PF00294">
    <property type="entry name" value="PfkB"/>
    <property type="match status" value="1"/>
</dbReference>
<name>A0A918NED1_9PROT</name>